<dbReference type="AlphaFoldDB" id="A0A6C0BC30"/>
<keyword evidence="1" id="KW-1133">Transmembrane helix</keyword>
<keyword evidence="1" id="KW-0472">Membrane</keyword>
<feature type="transmembrane region" description="Helical" evidence="1">
    <location>
        <begin position="37"/>
        <end position="58"/>
    </location>
</feature>
<evidence type="ECO:0000313" key="2">
    <source>
        <dbReference type="EMBL" id="QHS89600.1"/>
    </source>
</evidence>
<sequence>MSATTSFTHVLIPPMLRESSLWPASNTDASVTSWVKWSAQLLAFVLGLMVLLLLFVYFARLMGSTFASAAGTSGIHKLMRKELDHLNNSAESELARKESYVNFQGTSSNPLNWPDTGHLHESIRTDGSRAFSYDLPVGSEDTGYRLNVNERDASALTDAALVAGQK</sequence>
<proteinExistence type="predicted"/>
<dbReference type="EMBL" id="MN739114">
    <property type="protein sequence ID" value="QHS89600.1"/>
    <property type="molecule type" value="Genomic_DNA"/>
</dbReference>
<reference evidence="2" key="1">
    <citation type="journal article" date="2020" name="Nature">
        <title>Giant virus diversity and host interactions through global metagenomics.</title>
        <authorList>
            <person name="Schulz F."/>
            <person name="Roux S."/>
            <person name="Paez-Espino D."/>
            <person name="Jungbluth S."/>
            <person name="Walsh D.A."/>
            <person name="Denef V.J."/>
            <person name="McMahon K.D."/>
            <person name="Konstantinidis K.T."/>
            <person name="Eloe-Fadrosh E.A."/>
            <person name="Kyrpides N.C."/>
            <person name="Woyke T."/>
        </authorList>
    </citation>
    <scope>NUCLEOTIDE SEQUENCE</scope>
    <source>
        <strain evidence="2">GVMAG-M-3300010160-26</strain>
    </source>
</reference>
<keyword evidence="1" id="KW-0812">Transmembrane</keyword>
<organism evidence="2">
    <name type="scientific">viral metagenome</name>
    <dbReference type="NCBI Taxonomy" id="1070528"/>
    <lineage>
        <taxon>unclassified sequences</taxon>
        <taxon>metagenomes</taxon>
        <taxon>organismal metagenomes</taxon>
    </lineage>
</organism>
<evidence type="ECO:0000256" key="1">
    <source>
        <dbReference type="SAM" id="Phobius"/>
    </source>
</evidence>
<name>A0A6C0BC30_9ZZZZ</name>
<accession>A0A6C0BC30</accession>
<protein>
    <submittedName>
        <fullName evidence="2">Uncharacterized protein</fullName>
    </submittedName>
</protein>